<dbReference type="EMBL" id="JALLPB020000335">
    <property type="protein sequence ID" value="KAL3810363.1"/>
    <property type="molecule type" value="Genomic_DNA"/>
</dbReference>
<gene>
    <name evidence="3" type="ORF">ACHAXA_004205</name>
</gene>
<protein>
    <recommendedName>
        <fullName evidence="2">Cyclin-D1-binding protein 1-like N-terminal domain-containing protein</fullName>
    </recommendedName>
</protein>
<feature type="domain" description="Cyclin-D1-binding protein 1-like N-terminal" evidence="2">
    <location>
        <begin position="894"/>
        <end position="1051"/>
    </location>
</feature>
<dbReference type="Proteomes" id="UP001530377">
    <property type="component" value="Unassembled WGS sequence"/>
</dbReference>
<evidence type="ECO:0000313" key="4">
    <source>
        <dbReference type="Proteomes" id="UP001530377"/>
    </source>
</evidence>
<dbReference type="AlphaFoldDB" id="A0ABD3RBM5"/>
<feature type="region of interest" description="Disordered" evidence="1">
    <location>
        <begin position="146"/>
        <end position="165"/>
    </location>
</feature>
<dbReference type="InterPro" id="IPR026907">
    <property type="entry name" value="GCIP-like"/>
</dbReference>
<name>A0ABD3RBM5_9STRA</name>
<dbReference type="Pfam" id="PF13324">
    <property type="entry name" value="GCIP_N"/>
    <property type="match status" value="1"/>
</dbReference>
<dbReference type="SUPFAM" id="SSF48576">
    <property type="entry name" value="Terpenoid synthases"/>
    <property type="match status" value="1"/>
</dbReference>
<dbReference type="InterPro" id="IPR008949">
    <property type="entry name" value="Isoprenoid_synthase_dom_sf"/>
</dbReference>
<dbReference type="Gene3D" id="1.10.600.10">
    <property type="entry name" value="Farnesyl Diphosphate Synthase"/>
    <property type="match status" value="1"/>
</dbReference>
<feature type="compositionally biased region" description="Low complexity" evidence="1">
    <location>
        <begin position="784"/>
        <end position="798"/>
    </location>
</feature>
<evidence type="ECO:0000256" key="1">
    <source>
        <dbReference type="SAM" id="MobiDB-lite"/>
    </source>
</evidence>
<dbReference type="Gene3D" id="1.20.1410.10">
    <property type="entry name" value="I/LWEQ domain"/>
    <property type="match status" value="1"/>
</dbReference>
<sequence>MQKNYPTTMLRCQPSAAMMASSSSTKRCHVPWRIIAVHNDNTTHQHRRSRHQLPPSRRYHRRRDHYILAATSSHPSRWRSDGAGGDDDDDDAGEIGERRKRDHAHCVEIVRTRDYEGYLCGLLMPSSTREAYFALRAFNAEIASVKDSSRPTAGRARDDGSGDDARSRFADNDAFVGVAGGSSLATRLRMRWLVEARESDLDVVQYDTLRDVAQYGEDTTSSVLYLTLECVGVRDEKTDMVASDIGVGLGILTALRSAGFRATHGEFSIPLELARKHSVTVDMLRREWIDSSNRTDDDVERMEGRAASREALRGAVVEMANAARFHLHRARDNQSGIPREGRTALLPAVCGLHYLNVLEECNYDVLHPSLMGGGGRDADEIGSNGFERRRRLGLMFLLGSHGSRTTTLVDWRTDEMIFRVPIPDGMHPGQKIKVRSPTSDGKEGEEVVTTIPPLLHWQYDGDASRPFFFIEIEFGGGNLTPPSHPIHWREMRKRDIAKDVALKTAKALTTKREAGLLPKAVVDMIDAMEAEGVTVEQMMVVRTPVQEYVRRLMDVITIGKYSKALEKSPYDGMFHLSLLINERYKLEKNEVISLSDCGKFFSIPEGSETMVVRIPRGENALLLRVRSLLHNARDHMGPLMFSNYCAATNNCQDFILAVLSSNGLSSQDLINFIKQDADEIFSKLPSHTPVVAEKLTDVAAICDKLKEDIVITCKEKSAVENTAKLKGEIMLALTGGKKSNHPSTQEFPPKSVFWEKARAHQNNMKNKRGRKVECAERGGDVIESSSPPSLPSSASDASGRVVGEGAANVRVCGEEDATTTSASGTSTATATATDGLRALESLTRLADALARLKLDDYEDDDDDVPTAGVPLRRSTPISHWRSLPPSVESAYRSLDDAATHLHHASTKYALVAKAASAPAGGGSGGRGDDDDSAVNDLALDLLRGAELVGSGCLLLFSTKCGSSRSLRKFVKQYARGVVASVISLVRHFEERREGGSVEGNDEDAGARKAGAVWDSCNKISSALPRGNRSAMRRELLVWVKDCNESIEEFEGILGSSPMTIRDDGEDDNKYDDDDDDDENEAEDLYSITEMAVARASVNVMKCSKKVLNLVLAACDSSKIKGCLSTQVVGEVERLMTAIHVRSREVEEAIAAVDPTYGH</sequence>
<dbReference type="InterPro" id="IPR002060">
    <property type="entry name" value="Squ/phyt_synthse"/>
</dbReference>
<reference evidence="3 4" key="1">
    <citation type="submission" date="2024-10" db="EMBL/GenBank/DDBJ databases">
        <title>Updated reference genomes for cyclostephanoid diatoms.</title>
        <authorList>
            <person name="Roberts W.R."/>
            <person name="Alverson A.J."/>
        </authorList>
    </citation>
    <scope>NUCLEOTIDE SEQUENCE [LARGE SCALE GENOMIC DNA]</scope>
    <source>
        <strain evidence="3 4">AJA228-03</strain>
    </source>
</reference>
<dbReference type="PANTHER" id="PTHR15492">
    <property type="entry name" value="CYCLIN D1-BINDING PROTEIN 1"/>
    <property type="match status" value="1"/>
</dbReference>
<comment type="caution">
    <text evidence="3">The sequence shown here is derived from an EMBL/GenBank/DDBJ whole genome shotgun (WGS) entry which is preliminary data.</text>
</comment>
<feature type="compositionally biased region" description="Basic and acidic residues" evidence="1">
    <location>
        <begin position="155"/>
        <end position="165"/>
    </location>
</feature>
<feature type="region of interest" description="Disordered" evidence="1">
    <location>
        <begin position="780"/>
        <end position="800"/>
    </location>
</feature>
<keyword evidence="4" id="KW-1185">Reference proteome</keyword>
<dbReference type="InterPro" id="IPR049317">
    <property type="entry name" value="GCIP-like_N"/>
</dbReference>
<evidence type="ECO:0000313" key="3">
    <source>
        <dbReference type="EMBL" id="KAL3810363.1"/>
    </source>
</evidence>
<organism evidence="3 4">
    <name type="scientific">Cyclostephanos tholiformis</name>
    <dbReference type="NCBI Taxonomy" id="382380"/>
    <lineage>
        <taxon>Eukaryota</taxon>
        <taxon>Sar</taxon>
        <taxon>Stramenopiles</taxon>
        <taxon>Ochrophyta</taxon>
        <taxon>Bacillariophyta</taxon>
        <taxon>Coscinodiscophyceae</taxon>
        <taxon>Thalassiosirophycidae</taxon>
        <taxon>Stephanodiscales</taxon>
        <taxon>Stephanodiscaceae</taxon>
        <taxon>Cyclostephanos</taxon>
    </lineage>
</organism>
<feature type="compositionally biased region" description="Acidic residues" evidence="1">
    <location>
        <begin position="1063"/>
        <end position="1079"/>
    </location>
</feature>
<dbReference type="Pfam" id="PF00494">
    <property type="entry name" value="SQS_PSY"/>
    <property type="match status" value="1"/>
</dbReference>
<evidence type="ECO:0000259" key="2">
    <source>
        <dbReference type="Pfam" id="PF13324"/>
    </source>
</evidence>
<proteinExistence type="predicted"/>
<dbReference type="PANTHER" id="PTHR15492:SF1">
    <property type="entry name" value="CYCLIN-D1-BINDING PROTEIN 1"/>
    <property type="match status" value="1"/>
</dbReference>
<feature type="region of interest" description="Disordered" evidence="1">
    <location>
        <begin position="70"/>
        <end position="96"/>
    </location>
</feature>
<accession>A0ABD3RBM5</accession>
<feature type="compositionally biased region" description="Acidic residues" evidence="1">
    <location>
        <begin position="84"/>
        <end position="94"/>
    </location>
</feature>
<feature type="region of interest" description="Disordered" evidence="1">
    <location>
        <begin position="1055"/>
        <end position="1079"/>
    </location>
</feature>